<protein>
    <submittedName>
        <fullName evidence="5">2-methyl-3-hydroxypyridine-5-carboxylic acid oxygenase</fullName>
    </submittedName>
</protein>
<evidence type="ECO:0000256" key="1">
    <source>
        <dbReference type="ARBA" id="ARBA00023002"/>
    </source>
</evidence>
<reference evidence="6" key="1">
    <citation type="submission" date="2015-07" db="EMBL/GenBank/DDBJ databases">
        <title>Draft genome sequence of Streptomyces sp. CMAA 1322, a bacterium isolated from Caatinga biome, from dry forest semiarid of Brazil.</title>
        <authorList>
            <person name="Santos S.N."/>
            <person name="Gacesa R."/>
            <person name="Taketani R.G."/>
            <person name="Long P.F."/>
            <person name="Melo I.S."/>
        </authorList>
    </citation>
    <scope>NUCLEOTIDE SEQUENCE [LARGE SCALE GENOMIC DNA]</scope>
    <source>
        <strain evidence="6">CMAA 1322</strain>
    </source>
</reference>
<dbReference type="InterPro" id="IPR002938">
    <property type="entry name" value="FAD-bd"/>
</dbReference>
<keyword evidence="2" id="KW-0503">Monooxygenase</keyword>
<name>A0A0K9XB96_9ACTN</name>
<dbReference type="AlphaFoldDB" id="A0A0K9XB96"/>
<evidence type="ECO:0000313" key="5">
    <source>
        <dbReference type="EMBL" id="KNB50664.1"/>
    </source>
</evidence>
<organism evidence="5 6">
    <name type="scientific">Streptomyces caatingaensis</name>
    <dbReference type="NCBI Taxonomy" id="1678637"/>
    <lineage>
        <taxon>Bacteria</taxon>
        <taxon>Bacillati</taxon>
        <taxon>Actinomycetota</taxon>
        <taxon>Actinomycetes</taxon>
        <taxon>Kitasatosporales</taxon>
        <taxon>Streptomycetaceae</taxon>
        <taxon>Streptomyces</taxon>
    </lineage>
</organism>
<feature type="domain" description="FAD-binding" evidence="4">
    <location>
        <begin position="2"/>
        <end position="310"/>
    </location>
</feature>
<gene>
    <name evidence="5" type="ORF">AC230_21645</name>
</gene>
<accession>A0A0K9XB96</accession>
<evidence type="ECO:0000256" key="3">
    <source>
        <dbReference type="SAM" id="MobiDB-lite"/>
    </source>
</evidence>
<dbReference type="Gene3D" id="3.50.50.60">
    <property type="entry name" value="FAD/NAD(P)-binding domain"/>
    <property type="match status" value="1"/>
</dbReference>
<dbReference type="PANTHER" id="PTHR13789">
    <property type="entry name" value="MONOOXYGENASE"/>
    <property type="match status" value="1"/>
</dbReference>
<keyword evidence="6" id="KW-1185">Reference proteome</keyword>
<dbReference type="GO" id="GO:0004497">
    <property type="term" value="F:monooxygenase activity"/>
    <property type="evidence" value="ECO:0007669"/>
    <property type="project" value="UniProtKB-KW"/>
</dbReference>
<evidence type="ECO:0000313" key="6">
    <source>
        <dbReference type="Proteomes" id="UP000037288"/>
    </source>
</evidence>
<sequence length="368" mass="39590">MAGAGFAGLTLAAELARRGWRVRVHERAPEPRAFGAGIFLWENGLRVLAELGALDAVLADSHEAPHWQERDSDGALIGTRPLPLPGGLRMITLTRQTLHTALHEAARAHGAEIVAGSRVLGAHPDGALRTEDGWIHAADLVAGADGIRSAVRTALGLDGEHREFPVGLYRFLVPLDRAPGTDGQWRDYVNYWNTELSRRVLYVPCDSRHLYLLISAVDGDAALRAPLDPRVWCESFPVLGPLLAHLPAHPRFDRYELIRPARWSAGSAALIGDAAHAMPPTIGQGAGTAMLNALDLARAVADAADVPAALRAWETANRPATERTQDESLTALRGLFPRTGERRDEAWTEGTLSAARAVPSNGQQGEPG</sequence>
<dbReference type="InterPro" id="IPR050493">
    <property type="entry name" value="FAD-dep_Monooxygenase_BioMet"/>
</dbReference>
<dbReference type="EMBL" id="LFXA01000014">
    <property type="protein sequence ID" value="KNB50664.1"/>
    <property type="molecule type" value="Genomic_DNA"/>
</dbReference>
<dbReference type="PANTHER" id="PTHR13789:SF309">
    <property type="entry name" value="PUTATIVE (AFU_ORTHOLOGUE AFUA_6G14510)-RELATED"/>
    <property type="match status" value="1"/>
</dbReference>
<evidence type="ECO:0000256" key="2">
    <source>
        <dbReference type="ARBA" id="ARBA00023033"/>
    </source>
</evidence>
<dbReference type="GO" id="GO:0071949">
    <property type="term" value="F:FAD binding"/>
    <property type="evidence" value="ECO:0007669"/>
    <property type="project" value="InterPro"/>
</dbReference>
<feature type="region of interest" description="Disordered" evidence="3">
    <location>
        <begin position="317"/>
        <end position="368"/>
    </location>
</feature>
<dbReference type="InterPro" id="IPR036188">
    <property type="entry name" value="FAD/NAD-bd_sf"/>
</dbReference>
<keyword evidence="1" id="KW-0560">Oxidoreductase</keyword>
<proteinExistence type="predicted"/>
<dbReference type="PRINTS" id="PR00420">
    <property type="entry name" value="RNGMNOXGNASE"/>
</dbReference>
<comment type="caution">
    <text evidence="5">The sequence shown here is derived from an EMBL/GenBank/DDBJ whole genome shotgun (WGS) entry which is preliminary data.</text>
</comment>
<evidence type="ECO:0000259" key="4">
    <source>
        <dbReference type="Pfam" id="PF01494"/>
    </source>
</evidence>
<dbReference type="Proteomes" id="UP000037288">
    <property type="component" value="Unassembled WGS sequence"/>
</dbReference>
<dbReference type="Gene3D" id="3.30.9.10">
    <property type="entry name" value="D-Amino Acid Oxidase, subunit A, domain 2"/>
    <property type="match status" value="1"/>
</dbReference>
<dbReference type="STRING" id="1678637.AC230_21645"/>
<dbReference type="SUPFAM" id="SSF51905">
    <property type="entry name" value="FAD/NAD(P)-binding domain"/>
    <property type="match status" value="1"/>
</dbReference>
<dbReference type="PATRIC" id="fig|1678637.3.peg.4643"/>
<dbReference type="Pfam" id="PF01494">
    <property type="entry name" value="FAD_binding_3"/>
    <property type="match status" value="1"/>
</dbReference>